<dbReference type="PANTHER" id="PTHR35788:SF1">
    <property type="entry name" value="EXPORTED PROTEIN"/>
    <property type="match status" value="1"/>
</dbReference>
<dbReference type="EMBL" id="MLBF01000002">
    <property type="protein sequence ID" value="OLN33755.1"/>
    <property type="molecule type" value="Genomic_DNA"/>
</dbReference>
<keyword evidence="2" id="KW-1185">Reference proteome</keyword>
<dbReference type="Pfam" id="PF04294">
    <property type="entry name" value="VanW"/>
    <property type="match status" value="1"/>
</dbReference>
<sequence length="374" mass="41648">MKKTWFLILILILQLGVTLGLGTVVAYGTERDRAPTGLIVWGQDFSGLSKIQVTTQLKNMIPNAVSYKDHVYPLKTNRSNAEIDTWLDQVFPISSGSWFSDAIRNLARPVVATSSNSIGLNKEEIITQLQELSRHIDQPKSLSTIAYSEGRLERTYGQSGERLDIDETWLKLSQEHKSRQVEAVVAEVPAQPGVADIMKIQSILGDYTTYFNAQDVPRTKNVRLAAISLNNRLIPPGQVFSFNDVVGERTEAAGYLPAFVFVDQAVVKGDGGGVCQDSSTLYQVVRQANLTIEEKHTHSLPVSYVLKGQDATVSYGVLDFRFRNDTQGYLLISARTGSNWLRIRLFGAADEKHPVLQTPDGYPRHPEDWNVDPK</sequence>
<organism evidence="1 2">
    <name type="scientific">Desulfosporosinus metallidurans</name>
    <dbReference type="NCBI Taxonomy" id="1888891"/>
    <lineage>
        <taxon>Bacteria</taxon>
        <taxon>Bacillati</taxon>
        <taxon>Bacillota</taxon>
        <taxon>Clostridia</taxon>
        <taxon>Eubacteriales</taxon>
        <taxon>Desulfitobacteriaceae</taxon>
        <taxon>Desulfosporosinus</taxon>
    </lineage>
</organism>
<accession>A0A1Q8R2B0</accession>
<dbReference type="RefSeq" id="WP_075363270.1">
    <property type="nucleotide sequence ID" value="NZ_MLBF01000002.1"/>
</dbReference>
<proteinExistence type="predicted"/>
<dbReference type="Proteomes" id="UP000186102">
    <property type="component" value="Unassembled WGS sequence"/>
</dbReference>
<dbReference type="PANTHER" id="PTHR35788">
    <property type="entry name" value="EXPORTED PROTEIN-RELATED"/>
    <property type="match status" value="1"/>
</dbReference>
<evidence type="ECO:0000313" key="2">
    <source>
        <dbReference type="Proteomes" id="UP000186102"/>
    </source>
</evidence>
<reference evidence="1 2" key="1">
    <citation type="submission" date="2016-09" db="EMBL/GenBank/DDBJ databases">
        <title>Complete genome of Desulfosporosinus sp. OL.</title>
        <authorList>
            <person name="Mardanov A."/>
            <person name="Beletsky A."/>
            <person name="Panova A."/>
            <person name="Karnachuk O."/>
            <person name="Ravin N."/>
        </authorList>
    </citation>
    <scope>NUCLEOTIDE SEQUENCE [LARGE SCALE GENOMIC DNA]</scope>
    <source>
        <strain evidence="1 2">OL</strain>
    </source>
</reference>
<dbReference type="InterPro" id="IPR007391">
    <property type="entry name" value="Vancomycin_resist_VanW"/>
</dbReference>
<evidence type="ECO:0000313" key="1">
    <source>
        <dbReference type="EMBL" id="OLN33755.1"/>
    </source>
</evidence>
<dbReference type="OrthoDB" id="9797191at2"/>
<name>A0A1Q8R2B0_9FIRM</name>
<protein>
    <submittedName>
        <fullName evidence="1">Vancomycin B-type resistance protein VanW</fullName>
    </submittedName>
</protein>
<dbReference type="STRING" id="1888891.DSOL_0465"/>
<dbReference type="AlphaFoldDB" id="A0A1Q8R2B0"/>
<comment type="caution">
    <text evidence="1">The sequence shown here is derived from an EMBL/GenBank/DDBJ whole genome shotgun (WGS) entry which is preliminary data.</text>
</comment>
<dbReference type="InterPro" id="IPR052913">
    <property type="entry name" value="Glycopeptide_resist_protein"/>
</dbReference>
<gene>
    <name evidence="1" type="ORF">DSOL_0465</name>
</gene>